<comment type="similarity">
    <text evidence="7">Belongs to the class I-like SAM-binding methyltransferase superfamily. rRNA adenine N(6)-methyltransferase family. RsmA subfamily.</text>
</comment>
<proteinExistence type="inferred from homology"/>
<dbReference type="Proteomes" id="UP000008192">
    <property type="component" value="Chromosome"/>
</dbReference>
<feature type="binding site" evidence="7 8">
    <location>
        <position position="101"/>
    </location>
    <ligand>
        <name>S-adenosyl-L-methionine</name>
        <dbReference type="ChEBI" id="CHEBI:59789"/>
    </ligand>
</feature>
<feature type="binding site" evidence="7 8">
    <location>
        <position position="57"/>
    </location>
    <ligand>
        <name>S-adenosyl-L-methionine</name>
        <dbReference type="ChEBI" id="CHEBI:59789"/>
    </ligand>
</feature>
<evidence type="ECO:0000259" key="9">
    <source>
        <dbReference type="SMART" id="SM00650"/>
    </source>
</evidence>
<organism evidence="10 11">
    <name type="scientific">Treponema pallidum subsp. pertenue (strain Gauthier)</name>
    <dbReference type="NCBI Taxonomy" id="491080"/>
    <lineage>
        <taxon>Bacteria</taxon>
        <taxon>Pseudomonadati</taxon>
        <taxon>Spirochaetota</taxon>
        <taxon>Spirochaetia</taxon>
        <taxon>Spirochaetales</taxon>
        <taxon>Treponemataceae</taxon>
        <taxon>Treponema</taxon>
    </lineage>
</organism>
<keyword evidence="2 7" id="KW-0698">rRNA processing</keyword>
<dbReference type="PANTHER" id="PTHR11727">
    <property type="entry name" value="DIMETHYLADENOSINE TRANSFERASE"/>
    <property type="match status" value="1"/>
</dbReference>
<evidence type="ECO:0000256" key="4">
    <source>
        <dbReference type="ARBA" id="ARBA00022679"/>
    </source>
</evidence>
<dbReference type="PANTHER" id="PTHR11727:SF7">
    <property type="entry name" value="DIMETHYLADENOSINE TRANSFERASE-RELATED"/>
    <property type="match status" value="1"/>
</dbReference>
<dbReference type="EC" id="2.1.1.182" evidence="7"/>
<dbReference type="PROSITE" id="PS51689">
    <property type="entry name" value="SAM_RNA_A_N6_MT"/>
    <property type="match status" value="1"/>
</dbReference>
<feature type="binding site" evidence="7 8">
    <location>
        <position position="121"/>
    </location>
    <ligand>
        <name>S-adenosyl-L-methionine</name>
        <dbReference type="ChEBI" id="CHEBI:59789"/>
    </ligand>
</feature>
<dbReference type="SMART" id="SM00650">
    <property type="entry name" value="rADc"/>
    <property type="match status" value="1"/>
</dbReference>
<dbReference type="InterPro" id="IPR020598">
    <property type="entry name" value="rRNA_Ade_methylase_Trfase_N"/>
</dbReference>
<keyword evidence="6 7" id="KW-0694">RNA-binding</keyword>
<dbReference type="GO" id="GO:0052908">
    <property type="term" value="F:16S rRNA (adenine(1518)-N(6)/adenine(1519)-N(6))-dimethyltransferase activity"/>
    <property type="evidence" value="ECO:0007669"/>
    <property type="project" value="UniProtKB-EC"/>
</dbReference>
<dbReference type="NCBIfam" id="TIGR00755">
    <property type="entry name" value="ksgA"/>
    <property type="match status" value="1"/>
</dbReference>
<dbReference type="InterPro" id="IPR020596">
    <property type="entry name" value="rRNA_Ade_Mease_Trfase_CS"/>
</dbReference>
<dbReference type="InterPro" id="IPR011530">
    <property type="entry name" value="rRNA_adenine_dimethylase"/>
</dbReference>
<evidence type="ECO:0000256" key="5">
    <source>
        <dbReference type="ARBA" id="ARBA00022691"/>
    </source>
</evidence>
<evidence type="ECO:0000256" key="1">
    <source>
        <dbReference type="ARBA" id="ARBA00022490"/>
    </source>
</evidence>
<comment type="function">
    <text evidence="7">Specifically dimethylates two adjacent adenosines (A1518 and A1519) in the loop of a conserved hairpin near the 3'-end of 16S rRNA in the 30S particle. May play a critical role in biogenesis of 30S subunits.</text>
</comment>
<dbReference type="AlphaFoldDB" id="A0AAU8Q0K8"/>
<feature type="binding site" evidence="7 8">
    <location>
        <position position="78"/>
    </location>
    <ligand>
        <name>S-adenosyl-L-methionine</name>
        <dbReference type="ChEBI" id="CHEBI:59789"/>
    </ligand>
</feature>
<dbReference type="GeneID" id="93876116"/>
<keyword evidence="3 7" id="KW-0489">Methyltransferase</keyword>
<sequence length="285" mass="32276">MCCPNYNSARALAQFLTERGLRMHKKWGQNFLLDPVLRTQLVKILAPERGERVWEIGAGIGAMTALLVQNSDFLTVFEIDRGFVQTLRKLFDAHVRVIEGDVLQQWHAAAAQEQPACVLGNLPYNIAARFIGNTIESGYIFKRMVVTVQKEIGLRMTALPAQKWYSYFSVLCQWQYEVRVIRNVAPVCFWPRPHVVSQALVLTKRNAVPSCVDPALFLHVTKTLFSARRKTVRNNLLTWQKRMPGGAAVCVEELCARAGIDARARAEQLSIYDFITLSDTLRALL</sequence>
<feature type="binding site" evidence="7 8">
    <location>
        <position position="32"/>
    </location>
    <ligand>
        <name>S-adenosyl-L-methionine</name>
        <dbReference type="ChEBI" id="CHEBI:59789"/>
    </ligand>
</feature>
<evidence type="ECO:0000256" key="2">
    <source>
        <dbReference type="ARBA" id="ARBA00022552"/>
    </source>
</evidence>
<comment type="catalytic activity">
    <reaction evidence="7">
        <text>adenosine(1518)/adenosine(1519) in 16S rRNA + 4 S-adenosyl-L-methionine = N(6)-dimethyladenosine(1518)/N(6)-dimethyladenosine(1519) in 16S rRNA + 4 S-adenosyl-L-homocysteine + 4 H(+)</text>
        <dbReference type="Rhea" id="RHEA:19609"/>
        <dbReference type="Rhea" id="RHEA-COMP:10232"/>
        <dbReference type="Rhea" id="RHEA-COMP:10233"/>
        <dbReference type="ChEBI" id="CHEBI:15378"/>
        <dbReference type="ChEBI" id="CHEBI:57856"/>
        <dbReference type="ChEBI" id="CHEBI:59789"/>
        <dbReference type="ChEBI" id="CHEBI:74411"/>
        <dbReference type="ChEBI" id="CHEBI:74493"/>
        <dbReference type="EC" id="2.1.1.182"/>
    </reaction>
</comment>
<accession>A0AAU8Q0K8</accession>
<protein>
    <recommendedName>
        <fullName evidence="7">Ribosomal RNA small subunit methyltransferase A</fullName>
        <ecNumber evidence="7">2.1.1.182</ecNumber>
    </recommendedName>
    <alternativeName>
        <fullName evidence="7">16S rRNA (adenine(1518)-N(6)/adenine(1519)-N(6))-dimethyltransferase</fullName>
    </alternativeName>
    <alternativeName>
        <fullName evidence="7">16S rRNA dimethyladenosine transferase</fullName>
    </alternativeName>
    <alternativeName>
        <fullName evidence="7">16S rRNA dimethylase</fullName>
    </alternativeName>
    <alternativeName>
        <fullName evidence="7">S-adenosylmethionine-6-N', N'-adenosyl(rRNA) dimethyltransferase</fullName>
    </alternativeName>
</protein>
<dbReference type="GO" id="GO:0005829">
    <property type="term" value="C:cytosol"/>
    <property type="evidence" value="ECO:0007669"/>
    <property type="project" value="TreeGrafter"/>
</dbReference>
<name>A0AAU8Q0K8_TREPG</name>
<feature type="binding site" evidence="7 8">
    <location>
        <position position="30"/>
    </location>
    <ligand>
        <name>S-adenosyl-L-methionine</name>
        <dbReference type="ChEBI" id="CHEBI:59789"/>
    </ligand>
</feature>
<dbReference type="Pfam" id="PF00398">
    <property type="entry name" value="RrnaAD"/>
    <property type="match status" value="1"/>
</dbReference>
<evidence type="ECO:0000256" key="6">
    <source>
        <dbReference type="ARBA" id="ARBA00022884"/>
    </source>
</evidence>
<evidence type="ECO:0000256" key="8">
    <source>
        <dbReference type="PROSITE-ProRule" id="PRU01026"/>
    </source>
</evidence>
<keyword evidence="5 7" id="KW-0949">S-adenosyl-L-methionine</keyword>
<gene>
    <name evidence="7 10" type="primary">ksgA</name>
    <name evidence="7" type="synonym">rsmA</name>
    <name evidence="10" type="ordered locus">TPEGAU_0337</name>
</gene>
<dbReference type="Gene3D" id="3.40.50.150">
    <property type="entry name" value="Vaccinia Virus protein VP39"/>
    <property type="match status" value="1"/>
</dbReference>
<dbReference type="HAMAP" id="MF_00607">
    <property type="entry name" value="16SrRNA_methyltr_A"/>
    <property type="match status" value="1"/>
</dbReference>
<evidence type="ECO:0000313" key="10">
    <source>
        <dbReference type="EMBL" id="AEZ59589.1"/>
    </source>
</evidence>
<evidence type="ECO:0000256" key="7">
    <source>
        <dbReference type="HAMAP-Rule" id="MF_00607"/>
    </source>
</evidence>
<keyword evidence="1 7" id="KW-0963">Cytoplasm</keyword>
<dbReference type="Gene3D" id="1.10.8.100">
    <property type="entry name" value="Ribosomal RNA adenine dimethylase-like, domain 2"/>
    <property type="match status" value="1"/>
</dbReference>
<dbReference type="InterPro" id="IPR029063">
    <property type="entry name" value="SAM-dependent_MTases_sf"/>
</dbReference>
<feature type="domain" description="Ribosomal RNA adenine methylase transferase N-terminal" evidence="9">
    <location>
        <begin position="37"/>
        <end position="206"/>
    </location>
</feature>
<dbReference type="InterPro" id="IPR001737">
    <property type="entry name" value="KsgA/Erm"/>
</dbReference>
<dbReference type="GO" id="GO:0003723">
    <property type="term" value="F:RNA binding"/>
    <property type="evidence" value="ECO:0007669"/>
    <property type="project" value="UniProtKB-UniRule"/>
</dbReference>
<dbReference type="PROSITE" id="PS01131">
    <property type="entry name" value="RRNA_A_DIMETH"/>
    <property type="match status" value="1"/>
</dbReference>
<evidence type="ECO:0000313" key="11">
    <source>
        <dbReference type="Proteomes" id="UP000008192"/>
    </source>
</evidence>
<dbReference type="RefSeq" id="WP_010881785.1">
    <property type="nucleotide sequence ID" value="NC_016843.1"/>
</dbReference>
<dbReference type="EMBL" id="CP002376">
    <property type="protein sequence ID" value="AEZ59589.1"/>
    <property type="molecule type" value="Genomic_DNA"/>
</dbReference>
<comment type="subcellular location">
    <subcellularLocation>
        <location evidence="7">Cytoplasm</location>
    </subcellularLocation>
</comment>
<dbReference type="SUPFAM" id="SSF53335">
    <property type="entry name" value="S-adenosyl-L-methionine-dependent methyltransferases"/>
    <property type="match status" value="1"/>
</dbReference>
<dbReference type="CDD" id="cd02440">
    <property type="entry name" value="AdoMet_MTases"/>
    <property type="match status" value="1"/>
</dbReference>
<dbReference type="KEGG" id="tpg:TPEGAU_0337"/>
<evidence type="ECO:0000256" key="3">
    <source>
        <dbReference type="ARBA" id="ARBA00022603"/>
    </source>
</evidence>
<keyword evidence="4 7" id="KW-0808">Transferase</keyword>
<dbReference type="InterPro" id="IPR023165">
    <property type="entry name" value="rRNA_Ade_diMease-like_C"/>
</dbReference>
<reference evidence="11" key="1">
    <citation type="journal article" date="2012" name="PLoS Negl. Trop. Dis.">
        <title>Whole genome sequences of three Treponema pallidum ssp. pertenue strains: yaws and syphilis treponemes differ in less than 0.2% of the genome sequence.</title>
        <authorList>
            <person name="Cejkova D."/>
            <person name="Zobanikova M."/>
            <person name="Chen L."/>
            <person name="Pospisilova P."/>
            <person name="Strouhal M."/>
            <person name="Qin X."/>
            <person name="Mikalova L."/>
            <person name="Norris S.J."/>
            <person name="Muzny D.M."/>
            <person name="Gibbs R.A."/>
            <person name="Fulton L.L."/>
            <person name="Sodergren E."/>
            <person name="Weinstock G.M."/>
            <person name="Smajs D."/>
        </authorList>
    </citation>
    <scope>NUCLEOTIDE SEQUENCE [LARGE SCALE GENOMIC DNA]</scope>
    <source>
        <strain evidence="11">Gauthier</strain>
    </source>
</reference>
<dbReference type="SMR" id="A0AAU8Q0K8"/>